<proteinExistence type="inferred from homology"/>
<evidence type="ECO:0000256" key="3">
    <source>
        <dbReference type="ARBA" id="ARBA00023082"/>
    </source>
</evidence>
<feature type="domain" description="RNA polymerase sigma-70 region 2" evidence="6">
    <location>
        <begin position="29"/>
        <end position="96"/>
    </location>
</feature>
<reference evidence="8 9" key="1">
    <citation type="submission" date="2018-01" db="EMBL/GenBank/DDBJ databases">
        <title>A novel member of the phylum Bacteroidetes isolated from glacier ice.</title>
        <authorList>
            <person name="Liu Q."/>
            <person name="Xin Y.-H."/>
        </authorList>
    </citation>
    <scope>NUCLEOTIDE SEQUENCE [LARGE SCALE GENOMIC DNA]</scope>
    <source>
        <strain evidence="8 9">RB1R16</strain>
    </source>
</reference>
<feature type="domain" description="RNA polymerase sigma-70 region 4" evidence="7">
    <location>
        <begin position="129"/>
        <end position="176"/>
    </location>
</feature>
<dbReference type="Gene3D" id="1.10.10.10">
    <property type="entry name" value="Winged helix-like DNA-binding domain superfamily/Winged helix DNA-binding domain"/>
    <property type="match status" value="1"/>
</dbReference>
<gene>
    <name evidence="8" type="ORF">CJD36_005010</name>
</gene>
<keyword evidence="5" id="KW-0804">Transcription</keyword>
<dbReference type="CDD" id="cd06171">
    <property type="entry name" value="Sigma70_r4"/>
    <property type="match status" value="1"/>
</dbReference>
<dbReference type="SUPFAM" id="SSF88946">
    <property type="entry name" value="Sigma2 domain of RNA polymerase sigma factors"/>
    <property type="match status" value="1"/>
</dbReference>
<dbReference type="PANTHER" id="PTHR43133">
    <property type="entry name" value="RNA POLYMERASE ECF-TYPE SIGMA FACTO"/>
    <property type="match status" value="1"/>
</dbReference>
<evidence type="ECO:0000256" key="2">
    <source>
        <dbReference type="ARBA" id="ARBA00023015"/>
    </source>
</evidence>
<name>A0A2S7T2C0_9BACT</name>
<evidence type="ECO:0000256" key="5">
    <source>
        <dbReference type="ARBA" id="ARBA00023163"/>
    </source>
</evidence>
<dbReference type="InterPro" id="IPR013324">
    <property type="entry name" value="RNA_pol_sigma_r3/r4-like"/>
</dbReference>
<dbReference type="GO" id="GO:0016987">
    <property type="term" value="F:sigma factor activity"/>
    <property type="evidence" value="ECO:0007669"/>
    <property type="project" value="UniProtKB-KW"/>
</dbReference>
<evidence type="ECO:0000256" key="4">
    <source>
        <dbReference type="ARBA" id="ARBA00023125"/>
    </source>
</evidence>
<comment type="similarity">
    <text evidence="1">Belongs to the sigma-70 factor family. ECF subfamily.</text>
</comment>
<dbReference type="RefSeq" id="WP_105037988.1">
    <property type="nucleotide sequence ID" value="NZ_PPSL01000001.1"/>
</dbReference>
<keyword evidence="2" id="KW-0805">Transcription regulation</keyword>
<dbReference type="EMBL" id="PPSL01000001">
    <property type="protein sequence ID" value="PQJ13104.1"/>
    <property type="molecule type" value="Genomic_DNA"/>
</dbReference>
<dbReference type="Gene3D" id="1.10.1740.10">
    <property type="match status" value="1"/>
</dbReference>
<dbReference type="InterPro" id="IPR013325">
    <property type="entry name" value="RNA_pol_sigma_r2"/>
</dbReference>
<organism evidence="8 9">
    <name type="scientific">Flavipsychrobacter stenotrophus</name>
    <dbReference type="NCBI Taxonomy" id="2077091"/>
    <lineage>
        <taxon>Bacteria</taxon>
        <taxon>Pseudomonadati</taxon>
        <taxon>Bacteroidota</taxon>
        <taxon>Chitinophagia</taxon>
        <taxon>Chitinophagales</taxon>
        <taxon>Chitinophagaceae</taxon>
        <taxon>Flavipsychrobacter</taxon>
    </lineage>
</organism>
<dbReference type="AlphaFoldDB" id="A0A2S7T2C0"/>
<evidence type="ECO:0000313" key="8">
    <source>
        <dbReference type="EMBL" id="PQJ13104.1"/>
    </source>
</evidence>
<dbReference type="GO" id="GO:0006352">
    <property type="term" value="P:DNA-templated transcription initiation"/>
    <property type="evidence" value="ECO:0007669"/>
    <property type="project" value="InterPro"/>
</dbReference>
<dbReference type="Pfam" id="PF04542">
    <property type="entry name" value="Sigma70_r2"/>
    <property type="match status" value="1"/>
</dbReference>
<dbReference type="InterPro" id="IPR007627">
    <property type="entry name" value="RNA_pol_sigma70_r2"/>
</dbReference>
<dbReference type="NCBIfam" id="TIGR02937">
    <property type="entry name" value="sigma70-ECF"/>
    <property type="match status" value="1"/>
</dbReference>
<dbReference type="OrthoDB" id="9790423at2"/>
<dbReference type="SUPFAM" id="SSF88659">
    <property type="entry name" value="Sigma3 and sigma4 domains of RNA polymerase sigma factors"/>
    <property type="match status" value="1"/>
</dbReference>
<dbReference type="PANTHER" id="PTHR43133:SF62">
    <property type="entry name" value="RNA POLYMERASE SIGMA FACTOR SIGZ"/>
    <property type="match status" value="1"/>
</dbReference>
<protein>
    <submittedName>
        <fullName evidence="8">RNA polymerase subunit sigma-70</fullName>
    </submittedName>
</protein>
<evidence type="ECO:0000256" key="1">
    <source>
        <dbReference type="ARBA" id="ARBA00010641"/>
    </source>
</evidence>
<keyword evidence="3" id="KW-0731">Sigma factor</keyword>
<evidence type="ECO:0000259" key="7">
    <source>
        <dbReference type="Pfam" id="PF04545"/>
    </source>
</evidence>
<evidence type="ECO:0000259" key="6">
    <source>
        <dbReference type="Pfam" id="PF04542"/>
    </source>
</evidence>
<comment type="caution">
    <text evidence="8">The sequence shown here is derived from an EMBL/GenBank/DDBJ whole genome shotgun (WGS) entry which is preliminary data.</text>
</comment>
<accession>A0A2S7T2C0</accession>
<dbReference type="InterPro" id="IPR007630">
    <property type="entry name" value="RNA_pol_sigma70_r4"/>
</dbReference>
<dbReference type="Pfam" id="PF04545">
    <property type="entry name" value="Sigma70_r4"/>
    <property type="match status" value="1"/>
</dbReference>
<dbReference type="Proteomes" id="UP000239872">
    <property type="component" value="Unassembled WGS sequence"/>
</dbReference>
<evidence type="ECO:0000313" key="9">
    <source>
        <dbReference type="Proteomes" id="UP000239872"/>
    </source>
</evidence>
<sequence length="180" mass="20752">MPRTEYSRYTESELVTFLKQKDRAVFDYLYNNYSAAIFSVIYKMVKDHHTSEDTLQDVFVKIWNKIDQYEASKGTLYTWMMNIAVNAAIDTLRSKGDTMKRKCKSNEHLSALPSQQSKPAETIGLSGLLLKLKPEHQTVMKMVYFQGYTTLEVANILNIPCSTIKSRVKRSLSLLRLCYA</sequence>
<keyword evidence="9" id="KW-1185">Reference proteome</keyword>
<dbReference type="InterPro" id="IPR036388">
    <property type="entry name" value="WH-like_DNA-bd_sf"/>
</dbReference>
<dbReference type="GO" id="GO:0003677">
    <property type="term" value="F:DNA binding"/>
    <property type="evidence" value="ECO:0007669"/>
    <property type="project" value="UniProtKB-KW"/>
</dbReference>
<keyword evidence="4" id="KW-0238">DNA-binding</keyword>
<dbReference type="InterPro" id="IPR039425">
    <property type="entry name" value="RNA_pol_sigma-70-like"/>
</dbReference>
<dbReference type="InterPro" id="IPR014284">
    <property type="entry name" value="RNA_pol_sigma-70_dom"/>
</dbReference>